<proteinExistence type="predicted"/>
<dbReference type="CDD" id="cd00085">
    <property type="entry name" value="HNHc"/>
    <property type="match status" value="1"/>
</dbReference>
<keyword evidence="3" id="KW-0255">Endonuclease</keyword>
<feature type="domain" description="HNH nuclease" evidence="2">
    <location>
        <begin position="380"/>
        <end position="437"/>
    </location>
</feature>
<evidence type="ECO:0000256" key="1">
    <source>
        <dbReference type="SAM" id="MobiDB-lite"/>
    </source>
</evidence>
<name>A0ABR7WDG9_9ACTN</name>
<protein>
    <submittedName>
        <fullName evidence="3">HNH endonuclease</fullName>
    </submittedName>
</protein>
<sequence>MFVFTDPVADDVALSCAPSSELAGTARDALWLSRQAEARSLLAAHRLGQSVYDEMLMSLDPERQMMVRNPADKAAIGEISLQLGISRKKAGTWFNLGEALRGLPKIRMAYLAGDLSTHRMSVMVYAARSASVATAEPDFEDIALDLASRPSTDKVLRDELEEALISLDPEGAAEARDGFADAWQNVAITDDSSGHANIDACVPAEDAVFLRERIGALIAERVCHRDPRTIGRRRVLALAELLGVPGKKLTCACGLDECPMRMPDATTDEQAPAMYVPTDVADDRHEGSPAPTEPPPWTLVVDPTGVEVPRLRGFRAIDPSLADTLSPRASLITLPPHLIRGRSRLIVVGRRGPAPPMDPTGHGGFEHPPPGALTHAPSARLRREVMLSDLICRYPFCGMPSHKCELDHIVKFDHADPHAGGWTLASNLAPMCPPDHHRKHLGRWRPTMNTDRTITWCNTTTGEEITTHPR</sequence>
<evidence type="ECO:0000313" key="3">
    <source>
        <dbReference type="EMBL" id="MBD1319827.1"/>
    </source>
</evidence>
<evidence type="ECO:0000313" key="4">
    <source>
        <dbReference type="Proteomes" id="UP000602395"/>
    </source>
</evidence>
<dbReference type="SMART" id="SM00507">
    <property type="entry name" value="HNHc"/>
    <property type="match status" value="1"/>
</dbReference>
<organism evidence="3 4">
    <name type="scientific">Gordonia hankookensis</name>
    <dbReference type="NCBI Taxonomy" id="589403"/>
    <lineage>
        <taxon>Bacteria</taxon>
        <taxon>Bacillati</taxon>
        <taxon>Actinomycetota</taxon>
        <taxon>Actinomycetes</taxon>
        <taxon>Mycobacteriales</taxon>
        <taxon>Gordoniaceae</taxon>
        <taxon>Gordonia</taxon>
    </lineage>
</organism>
<accession>A0ABR7WDG9</accession>
<dbReference type="Pfam" id="PF02720">
    <property type="entry name" value="DUF222"/>
    <property type="match status" value="1"/>
</dbReference>
<comment type="caution">
    <text evidence="3">The sequence shown here is derived from an EMBL/GenBank/DDBJ whole genome shotgun (WGS) entry which is preliminary data.</text>
</comment>
<dbReference type="Proteomes" id="UP000602395">
    <property type="component" value="Unassembled WGS sequence"/>
</dbReference>
<keyword evidence="4" id="KW-1185">Reference proteome</keyword>
<feature type="region of interest" description="Disordered" evidence="1">
    <location>
        <begin position="282"/>
        <end position="301"/>
    </location>
</feature>
<dbReference type="GO" id="GO:0004519">
    <property type="term" value="F:endonuclease activity"/>
    <property type="evidence" value="ECO:0007669"/>
    <property type="project" value="UniProtKB-KW"/>
</dbReference>
<dbReference type="EMBL" id="JACWMS010000002">
    <property type="protein sequence ID" value="MBD1319827.1"/>
    <property type="molecule type" value="Genomic_DNA"/>
</dbReference>
<dbReference type="InterPro" id="IPR003870">
    <property type="entry name" value="DUF222"/>
</dbReference>
<reference evidence="3 4" key="1">
    <citation type="submission" date="2020-09" db="EMBL/GenBank/DDBJ databases">
        <title>Novel species in genus Gordonia.</title>
        <authorList>
            <person name="Zhang G."/>
        </authorList>
    </citation>
    <scope>NUCLEOTIDE SEQUENCE [LARGE SCALE GENOMIC DNA]</scope>
    <source>
        <strain evidence="3 4">ON-33</strain>
    </source>
</reference>
<keyword evidence="3" id="KW-0378">Hydrolase</keyword>
<evidence type="ECO:0000259" key="2">
    <source>
        <dbReference type="SMART" id="SM00507"/>
    </source>
</evidence>
<keyword evidence="3" id="KW-0540">Nuclease</keyword>
<dbReference type="InterPro" id="IPR003615">
    <property type="entry name" value="HNH_nuc"/>
</dbReference>
<gene>
    <name evidence="3" type="ORF">IDF66_09535</name>
</gene>